<evidence type="ECO:0000256" key="1">
    <source>
        <dbReference type="ARBA" id="ARBA00005915"/>
    </source>
</evidence>
<accession>A0ABR8MS14</accession>
<evidence type="ECO:0000313" key="11">
    <source>
        <dbReference type="Proteomes" id="UP000609346"/>
    </source>
</evidence>
<evidence type="ECO:0000256" key="5">
    <source>
        <dbReference type="ARBA" id="ARBA00022839"/>
    </source>
</evidence>
<sequence length="798" mass="87005">MIPSKTRWSEPEWTEDREQAASSLSKLLSIPPIVARLLVGRGIETADEAEAFLKGGAELLHDPYELHGMDAAVERIRQAITDGERIRIYGDYDADGVSSTSLMIHLLQRLGANFDYYIPHRTREGYGMNNGAVDLAAQAGVKLFITVDTGISAVDEVAYANELGIDVVVTDHHEPPDILPDAYAIINPKQEACTYPYSSLAGVGVAFKLATALLGEPPIDLTDIVALGTIADVMPLTGENRILVKLGLETMAANTRPGFRSLAEIAGFDIHKVTSTNVAFAMAPRINASGRLDHANGAVELLTASDRESADVMAARLDTLNRERQGIVEVIVEQAKQQWADKCQAAAEADLPEPSVIVVAGEGWNAGVIGIVASKLLDKHYKPTVVLGIDPETGMCKGSARSIDRFDLHAALNECAELFDHFGGHQAAAGMSLHRDRLEAFEASLIQSANAWLTSEDWIPKTAVDICCAASDVSLETIDHLGLLEPFGVGNPAPRFLLAAQPVADKRTMGKDHRHLRLTVGTGMKLEAVGFGFGELAERMAHGAFVDLVGELAVNEWNGNRKPQLFIQDLRVEKVQLFDWRDEREPYAALRRLLETASRGSRRTIVLTSEDAVRETAAACARTDAVSEHYYIGHYEDTLSDSLPFVEAIVYGLPPSADALQLMIANKLGKLQSVHLLYAKRQNDRGDRTGKTSFPERKDFGAAYQLLRRLGQAPERGLNERIAQQIGWPPSVVSMMLDVFEELAFIARNSGVVTVAETPSKADLSTSQAYNKAKRQSENNGILFASTEQLYNFITRGS</sequence>
<evidence type="ECO:0000313" key="10">
    <source>
        <dbReference type="EMBL" id="MBD3917796.1"/>
    </source>
</evidence>
<protein>
    <recommendedName>
        <fullName evidence="2">Single-stranded-DNA-specific exonuclease RecJ</fullName>
    </recommendedName>
</protein>
<evidence type="ECO:0000259" key="7">
    <source>
        <dbReference type="Pfam" id="PF02272"/>
    </source>
</evidence>
<name>A0ABR8MS14_9BACL</name>
<reference evidence="10 11" key="1">
    <citation type="submission" date="2020-09" db="EMBL/GenBank/DDBJ databases">
        <title>Paenibacillus sp. strain PR3 16S rRNA gene Genome sequencing and assembly.</title>
        <authorList>
            <person name="Kim J."/>
        </authorList>
    </citation>
    <scope>NUCLEOTIDE SEQUENCE [LARGE SCALE GENOMIC DNA]</scope>
    <source>
        <strain evidence="10 11">PR3</strain>
    </source>
</reference>
<dbReference type="SUPFAM" id="SSF64182">
    <property type="entry name" value="DHH phosphoesterases"/>
    <property type="match status" value="1"/>
</dbReference>
<evidence type="ECO:0000259" key="9">
    <source>
        <dbReference type="Pfam" id="PF17768"/>
    </source>
</evidence>
<feature type="domain" description="RecJ OB" evidence="9">
    <location>
        <begin position="464"/>
        <end position="569"/>
    </location>
</feature>
<keyword evidence="3" id="KW-0540">Nuclease</keyword>
<dbReference type="InterPro" id="IPR051673">
    <property type="entry name" value="SSDNA_exonuclease_RecJ"/>
</dbReference>
<gene>
    <name evidence="10" type="primary">recJ</name>
    <name evidence="10" type="ORF">H8B09_03455</name>
</gene>
<keyword evidence="4" id="KW-0378">Hydrolase</keyword>
<dbReference type="NCBIfam" id="TIGR00644">
    <property type="entry name" value="recJ"/>
    <property type="match status" value="1"/>
</dbReference>
<dbReference type="RefSeq" id="WP_191202059.1">
    <property type="nucleotide sequence ID" value="NZ_JACXZA010000001.1"/>
</dbReference>
<dbReference type="GO" id="GO:0004527">
    <property type="term" value="F:exonuclease activity"/>
    <property type="evidence" value="ECO:0007669"/>
    <property type="project" value="UniProtKB-KW"/>
</dbReference>
<dbReference type="Pfam" id="PF01368">
    <property type="entry name" value="DHH"/>
    <property type="match status" value="1"/>
</dbReference>
<keyword evidence="5 10" id="KW-0269">Exonuclease</keyword>
<comment type="caution">
    <text evidence="10">The sequence shown here is derived from an EMBL/GenBank/DDBJ whole genome shotgun (WGS) entry which is preliminary data.</text>
</comment>
<organism evidence="10 11">
    <name type="scientific">Paenibacillus terricola</name>
    <dbReference type="NCBI Taxonomy" id="2763503"/>
    <lineage>
        <taxon>Bacteria</taxon>
        <taxon>Bacillati</taxon>
        <taxon>Bacillota</taxon>
        <taxon>Bacilli</taxon>
        <taxon>Bacillales</taxon>
        <taxon>Paenibacillaceae</taxon>
        <taxon>Paenibacillus</taxon>
    </lineage>
</organism>
<keyword evidence="11" id="KW-1185">Reference proteome</keyword>
<dbReference type="Gene3D" id="3.90.1640.30">
    <property type="match status" value="1"/>
</dbReference>
<dbReference type="PANTHER" id="PTHR30255">
    <property type="entry name" value="SINGLE-STRANDED-DNA-SPECIFIC EXONUCLEASE RECJ"/>
    <property type="match status" value="1"/>
</dbReference>
<dbReference type="Gene3D" id="3.10.310.30">
    <property type="match status" value="1"/>
</dbReference>
<evidence type="ECO:0000259" key="8">
    <source>
        <dbReference type="Pfam" id="PF10141"/>
    </source>
</evidence>
<evidence type="ECO:0000259" key="6">
    <source>
        <dbReference type="Pfam" id="PF01368"/>
    </source>
</evidence>
<dbReference type="InterPro" id="IPR038763">
    <property type="entry name" value="DHH_sf"/>
</dbReference>
<feature type="domain" description="DHHA1" evidence="7">
    <location>
        <begin position="355"/>
        <end position="447"/>
    </location>
</feature>
<dbReference type="InterPro" id="IPR018779">
    <property type="entry name" value="RecJ_C"/>
</dbReference>
<proteinExistence type="inferred from homology"/>
<dbReference type="PANTHER" id="PTHR30255:SF2">
    <property type="entry name" value="SINGLE-STRANDED-DNA-SPECIFIC EXONUCLEASE RECJ"/>
    <property type="match status" value="1"/>
</dbReference>
<feature type="domain" description="DDH" evidence="6">
    <location>
        <begin position="85"/>
        <end position="229"/>
    </location>
</feature>
<dbReference type="Pfam" id="PF10141">
    <property type="entry name" value="ssDNA-exonuc_C"/>
    <property type="match status" value="1"/>
</dbReference>
<evidence type="ECO:0000256" key="2">
    <source>
        <dbReference type="ARBA" id="ARBA00019841"/>
    </source>
</evidence>
<dbReference type="InterPro" id="IPR001667">
    <property type="entry name" value="DDH_dom"/>
</dbReference>
<dbReference type="InterPro" id="IPR041122">
    <property type="entry name" value="RecJ_OB"/>
</dbReference>
<dbReference type="InterPro" id="IPR003156">
    <property type="entry name" value="DHHA1_dom"/>
</dbReference>
<dbReference type="EMBL" id="JACXZA010000001">
    <property type="protein sequence ID" value="MBD3917796.1"/>
    <property type="molecule type" value="Genomic_DNA"/>
</dbReference>
<feature type="domain" description="Single-stranded-DNA-specific exonuclease RecJ C-terminal" evidence="8">
    <location>
        <begin position="576"/>
        <end position="793"/>
    </location>
</feature>
<dbReference type="Proteomes" id="UP000609346">
    <property type="component" value="Unassembled WGS sequence"/>
</dbReference>
<comment type="similarity">
    <text evidence="1">Belongs to the RecJ family.</text>
</comment>
<evidence type="ECO:0000256" key="4">
    <source>
        <dbReference type="ARBA" id="ARBA00022801"/>
    </source>
</evidence>
<evidence type="ECO:0000256" key="3">
    <source>
        <dbReference type="ARBA" id="ARBA00022722"/>
    </source>
</evidence>
<dbReference type="Pfam" id="PF17768">
    <property type="entry name" value="RecJ_OB"/>
    <property type="match status" value="1"/>
</dbReference>
<dbReference type="InterPro" id="IPR004610">
    <property type="entry name" value="RecJ"/>
</dbReference>
<dbReference type="Pfam" id="PF02272">
    <property type="entry name" value="DHHA1"/>
    <property type="match status" value="1"/>
</dbReference>